<evidence type="ECO:0000256" key="6">
    <source>
        <dbReference type="SAM" id="Phobius"/>
    </source>
</evidence>
<dbReference type="InterPro" id="IPR007816">
    <property type="entry name" value="ResB-like_domain"/>
</dbReference>
<dbReference type="STRING" id="406100.SAMN04488052_101196"/>
<evidence type="ECO:0000256" key="1">
    <source>
        <dbReference type="ARBA" id="ARBA00004141"/>
    </source>
</evidence>
<dbReference type="RefSeq" id="WP_171909754.1">
    <property type="nucleotide sequence ID" value="NZ_FOEG01000001.1"/>
</dbReference>
<sequence length="674" mass="74198">MAGHTRDSQAAPLLRFLGSMRLAIILLVAVGVASIIGTIIPQARPFEEYLVQFGPFWFEVYRIVGLFQVYTSGWYLGLLVFLVGSVAVCLYRQTPGMVREMRQFRENQRERSLRALRNHRELAVDAAPEEAEAATHAVLHQHGYRVRADSEGETRLLAAMRGRSNRLGYVFTHLAVVVIGVGALIDGNLLLRVQEWTGHVQVASEQGPVADMDSASRLPVDSGAFRGIVTIPEGERASVVYMARGDGVLVRELPFMLEVEAFRVEHYPSGEPRSFESDVVLHAPELDEPLRETIAVNKPLHYGGYSIYQANFGDGGSQLRLDKWDLLGGGEPRQIEARIPRGQRVEAGGRSYTLEPMDFAVHNVESVPGQRADNRNLGPSFTYRLRAETGEQREFEVYMLPAELDDGTFFIAGVRNGPAEPFRYLHIPADRARSPGTFLRLHGVLRQREQVQALAREAVPRVLADADPAPDSDSPVAPALARLGELLVADLLSEGPGAAQAGLEQRLAAANLPEEQQALWRELAWDVLTETVEQAYRQAVEQGGDDAPESLSSAAHRFLEHSLETLPAVQRYGAPVYLQPTDFEQRQATGLEVARTPGKPVVYTGFALLTAGLVLMFYVSHRRVWCRIRPDGAGSAVLIAANSPRDPLGLQTSFAAMVRALEARLGQGAPSRDE</sequence>
<protein>
    <submittedName>
        <fullName evidence="8">Cytochrome c biogenesis protein</fullName>
    </submittedName>
</protein>
<evidence type="ECO:0000259" key="7">
    <source>
        <dbReference type="Pfam" id="PF05140"/>
    </source>
</evidence>
<dbReference type="GO" id="GO:0016020">
    <property type="term" value="C:membrane"/>
    <property type="evidence" value="ECO:0007669"/>
    <property type="project" value="UniProtKB-SubCell"/>
</dbReference>
<organism evidence="8 9">
    <name type="scientific">Aquisalimonas asiatica</name>
    <dbReference type="NCBI Taxonomy" id="406100"/>
    <lineage>
        <taxon>Bacteria</taxon>
        <taxon>Pseudomonadati</taxon>
        <taxon>Pseudomonadota</taxon>
        <taxon>Gammaproteobacteria</taxon>
        <taxon>Chromatiales</taxon>
        <taxon>Ectothiorhodospiraceae</taxon>
        <taxon>Aquisalimonas</taxon>
    </lineage>
</organism>
<dbReference type="AlphaFoldDB" id="A0A1H8PWQ7"/>
<reference evidence="8 9" key="1">
    <citation type="submission" date="2016-10" db="EMBL/GenBank/DDBJ databases">
        <authorList>
            <person name="de Groot N.N."/>
        </authorList>
    </citation>
    <scope>NUCLEOTIDE SEQUENCE [LARGE SCALE GENOMIC DNA]</scope>
    <source>
        <strain evidence="8 9">CGMCC 1.6291</strain>
    </source>
</reference>
<feature type="transmembrane region" description="Helical" evidence="6">
    <location>
        <begin position="60"/>
        <end position="91"/>
    </location>
</feature>
<evidence type="ECO:0000256" key="3">
    <source>
        <dbReference type="ARBA" id="ARBA00022748"/>
    </source>
</evidence>
<name>A0A1H8PWQ7_9GAMM</name>
<evidence type="ECO:0000313" key="9">
    <source>
        <dbReference type="Proteomes" id="UP000199657"/>
    </source>
</evidence>
<keyword evidence="3" id="KW-0201">Cytochrome c-type biogenesis</keyword>
<feature type="transmembrane region" description="Helical" evidence="6">
    <location>
        <begin position="167"/>
        <end position="185"/>
    </location>
</feature>
<evidence type="ECO:0000256" key="2">
    <source>
        <dbReference type="ARBA" id="ARBA00022692"/>
    </source>
</evidence>
<evidence type="ECO:0000256" key="4">
    <source>
        <dbReference type="ARBA" id="ARBA00022989"/>
    </source>
</evidence>
<dbReference type="PANTHER" id="PTHR31566:SF0">
    <property type="entry name" value="CYTOCHROME C BIOGENESIS PROTEIN CCS1, CHLOROPLASTIC"/>
    <property type="match status" value="1"/>
</dbReference>
<gene>
    <name evidence="8" type="ORF">SAMN04488052_101196</name>
</gene>
<keyword evidence="2 6" id="KW-0812">Transmembrane</keyword>
<evidence type="ECO:0000313" key="8">
    <source>
        <dbReference type="EMBL" id="SEO46188.1"/>
    </source>
</evidence>
<dbReference type="InterPro" id="IPR023494">
    <property type="entry name" value="Cyt_c_bgen_Ccs1/CcsB/ResB"/>
</dbReference>
<dbReference type="GO" id="GO:0017004">
    <property type="term" value="P:cytochrome complex assembly"/>
    <property type="evidence" value="ECO:0007669"/>
    <property type="project" value="UniProtKB-KW"/>
</dbReference>
<dbReference type="Pfam" id="PF05140">
    <property type="entry name" value="ResB"/>
    <property type="match status" value="1"/>
</dbReference>
<proteinExistence type="predicted"/>
<accession>A0A1H8PWQ7</accession>
<comment type="subcellular location">
    <subcellularLocation>
        <location evidence="1">Membrane</location>
        <topology evidence="1">Multi-pass membrane protein</topology>
    </subcellularLocation>
</comment>
<evidence type="ECO:0000256" key="5">
    <source>
        <dbReference type="ARBA" id="ARBA00023136"/>
    </source>
</evidence>
<feature type="transmembrane region" description="Helical" evidence="6">
    <location>
        <begin position="21"/>
        <end position="40"/>
    </location>
</feature>
<keyword evidence="5 6" id="KW-0472">Membrane</keyword>
<dbReference type="Proteomes" id="UP000199657">
    <property type="component" value="Unassembled WGS sequence"/>
</dbReference>
<keyword evidence="4 6" id="KW-1133">Transmembrane helix</keyword>
<dbReference type="PANTHER" id="PTHR31566">
    <property type="entry name" value="CYTOCHROME C BIOGENESIS PROTEIN CCS1, CHLOROPLASTIC"/>
    <property type="match status" value="1"/>
</dbReference>
<feature type="transmembrane region" description="Helical" evidence="6">
    <location>
        <begin position="601"/>
        <end position="619"/>
    </location>
</feature>
<dbReference type="EMBL" id="FOEG01000001">
    <property type="protein sequence ID" value="SEO46188.1"/>
    <property type="molecule type" value="Genomic_DNA"/>
</dbReference>
<keyword evidence="9" id="KW-1185">Reference proteome</keyword>
<feature type="domain" description="ResB-like" evidence="7">
    <location>
        <begin position="20"/>
        <end position="654"/>
    </location>
</feature>